<dbReference type="InterPro" id="IPR038078">
    <property type="entry name" value="PhoU-like_sf"/>
</dbReference>
<dbReference type="NCBIfam" id="TIGR02135">
    <property type="entry name" value="phoU_full"/>
    <property type="match status" value="1"/>
</dbReference>
<proteinExistence type="inferred from homology"/>
<dbReference type="EMBL" id="FOFO01000009">
    <property type="protein sequence ID" value="SEP87979.1"/>
    <property type="molecule type" value="Genomic_DNA"/>
</dbReference>
<evidence type="ECO:0000259" key="7">
    <source>
        <dbReference type="Pfam" id="PF01895"/>
    </source>
</evidence>
<gene>
    <name evidence="8" type="ORF">SAMN05421693_1095</name>
</gene>
<dbReference type="PIRSF" id="PIRSF003107">
    <property type="entry name" value="PhoU"/>
    <property type="match status" value="1"/>
</dbReference>
<keyword evidence="9" id="KW-1185">Reference proteome</keyword>
<feature type="domain" description="PhoU" evidence="7">
    <location>
        <begin position="129"/>
        <end position="214"/>
    </location>
</feature>
<evidence type="ECO:0000313" key="9">
    <source>
        <dbReference type="Proteomes" id="UP000199496"/>
    </source>
</evidence>
<evidence type="ECO:0000256" key="4">
    <source>
        <dbReference type="ARBA" id="ARBA00022490"/>
    </source>
</evidence>
<evidence type="ECO:0000313" key="8">
    <source>
        <dbReference type="EMBL" id="SEP87979.1"/>
    </source>
</evidence>
<reference evidence="8 9" key="1">
    <citation type="submission" date="2016-10" db="EMBL/GenBank/DDBJ databases">
        <authorList>
            <person name="de Groot N.N."/>
        </authorList>
    </citation>
    <scope>NUCLEOTIDE SEQUENCE [LARGE SCALE GENOMIC DNA]</scope>
    <source>
        <strain evidence="8 9">B7-7</strain>
    </source>
</reference>
<dbReference type="GO" id="GO:0030643">
    <property type="term" value="P:intracellular phosphate ion homeostasis"/>
    <property type="evidence" value="ECO:0007669"/>
    <property type="project" value="InterPro"/>
</dbReference>
<dbReference type="FunFam" id="1.20.58.220:FF:000001">
    <property type="entry name" value="Phosphate-specific transport system accessory protein PhoU"/>
    <property type="match status" value="1"/>
</dbReference>
<evidence type="ECO:0000256" key="1">
    <source>
        <dbReference type="ARBA" id="ARBA00004496"/>
    </source>
</evidence>
<dbReference type="FunFam" id="1.20.58.220:FF:000002">
    <property type="entry name" value="Phosphate-specific transport system accessory protein PhoU"/>
    <property type="match status" value="1"/>
</dbReference>
<dbReference type="AlphaFoldDB" id="A0A1H9BGJ1"/>
<feature type="domain" description="PhoU" evidence="7">
    <location>
        <begin position="26"/>
        <end position="112"/>
    </location>
</feature>
<comment type="subcellular location">
    <subcellularLocation>
        <location evidence="1 6">Cytoplasm</location>
    </subcellularLocation>
</comment>
<name>A0A1H9BGJ1_9GAMM</name>
<dbReference type="InterPro" id="IPR028366">
    <property type="entry name" value="PhoU"/>
</dbReference>
<dbReference type="PANTHER" id="PTHR42930">
    <property type="entry name" value="PHOSPHATE-SPECIFIC TRANSPORT SYSTEM ACCESSORY PROTEIN PHOU"/>
    <property type="match status" value="1"/>
</dbReference>
<dbReference type="GO" id="GO:0006817">
    <property type="term" value="P:phosphate ion transport"/>
    <property type="evidence" value="ECO:0007669"/>
    <property type="project" value="UniProtKB-KW"/>
</dbReference>
<dbReference type="OrthoDB" id="9814256at2"/>
<protein>
    <recommendedName>
        <fullName evidence="6">Phosphate-specific transport system accessory protein PhoU</fullName>
    </recommendedName>
</protein>
<dbReference type="STRING" id="867345.SAMN05421693_1095"/>
<evidence type="ECO:0000256" key="2">
    <source>
        <dbReference type="ARBA" id="ARBA00008107"/>
    </source>
</evidence>
<dbReference type="Pfam" id="PF01895">
    <property type="entry name" value="PhoU"/>
    <property type="match status" value="2"/>
</dbReference>
<dbReference type="GO" id="GO:0045936">
    <property type="term" value="P:negative regulation of phosphate metabolic process"/>
    <property type="evidence" value="ECO:0007669"/>
    <property type="project" value="InterPro"/>
</dbReference>
<dbReference type="Proteomes" id="UP000199496">
    <property type="component" value="Unassembled WGS sequence"/>
</dbReference>
<keyword evidence="3 6" id="KW-0813">Transport</keyword>
<evidence type="ECO:0000256" key="6">
    <source>
        <dbReference type="PIRNR" id="PIRNR003107"/>
    </source>
</evidence>
<sequence length="243" mass="27491">MDKNKLGGHYLEKYNEELETLRNRVLAMGGLVEAQVTDAVNALVSADVRLADQVIKNDARVNSLEVIIDEQCAEILARHQPAASDLRFIISIVKTITDLERIGDQAEKVARMAVHLAEKDRPKNQYADIQSLGERVARLVHEALDAFARMDVEVALSVAREDANVDREYESVMRQHITYMMEDPRTITRALDVIWALRALERIGDHARNMCEYVIYLVKGKDVRHVSLEEMERAARGETPGAE</sequence>
<dbReference type="Gene3D" id="1.20.58.220">
    <property type="entry name" value="Phosphate transport system protein phou homolog 2, domain 2"/>
    <property type="match status" value="1"/>
</dbReference>
<dbReference type="SUPFAM" id="SSF109755">
    <property type="entry name" value="PhoU-like"/>
    <property type="match status" value="1"/>
</dbReference>
<evidence type="ECO:0000256" key="3">
    <source>
        <dbReference type="ARBA" id="ARBA00022448"/>
    </source>
</evidence>
<accession>A0A1H9BGJ1</accession>
<dbReference type="RefSeq" id="WP_090205225.1">
    <property type="nucleotide sequence ID" value="NZ_FOFO01000009.1"/>
</dbReference>
<keyword evidence="4 6" id="KW-0963">Cytoplasm</keyword>
<organism evidence="8 9">
    <name type="scientific">Ectothiorhodospira magna</name>
    <dbReference type="NCBI Taxonomy" id="867345"/>
    <lineage>
        <taxon>Bacteria</taxon>
        <taxon>Pseudomonadati</taxon>
        <taxon>Pseudomonadota</taxon>
        <taxon>Gammaproteobacteria</taxon>
        <taxon>Chromatiales</taxon>
        <taxon>Ectothiorhodospiraceae</taxon>
        <taxon>Ectothiorhodospira</taxon>
    </lineage>
</organism>
<dbReference type="PANTHER" id="PTHR42930:SF3">
    <property type="entry name" value="PHOSPHATE-SPECIFIC TRANSPORT SYSTEM ACCESSORY PROTEIN PHOU"/>
    <property type="match status" value="1"/>
</dbReference>
<dbReference type="InterPro" id="IPR026022">
    <property type="entry name" value="PhoU_dom"/>
</dbReference>
<comment type="function">
    <text evidence="6">Plays a role in the regulation of phosphate uptake.</text>
</comment>
<dbReference type="GO" id="GO:0005737">
    <property type="term" value="C:cytoplasm"/>
    <property type="evidence" value="ECO:0007669"/>
    <property type="project" value="UniProtKB-SubCell"/>
</dbReference>
<comment type="similarity">
    <text evidence="2 6">Belongs to the PhoU family.</text>
</comment>
<keyword evidence="5 6" id="KW-0592">Phosphate transport</keyword>
<comment type="subunit">
    <text evidence="6">Homodimer.</text>
</comment>
<evidence type="ECO:0000256" key="5">
    <source>
        <dbReference type="ARBA" id="ARBA00022592"/>
    </source>
</evidence>